<sequence>MDDTMPDIATLRRRIMADLPADAFRNVPSKALLFIPLGAIVLGAVWIAGSRDLPWYGLLALSVVLGQVYATSAFLAHEVLHGSVVKSRALANFLGYFGLYPFLVSPHLWRVWHVRAHHGNTNSSRDPDVIVNLDEYRETFLARIWTRFIPCSRQRIAGTFFFLYWFTLHGQNILWFNRHYKHWNFSDYGFRRFRASMDTLGYLLFWGGIWYILGTYNSLFIILIPMMIGNAILLAFIATEHTCLPRFPVGENHPLKNSVSARVPALVDKLNLNFSNHVEHHLFPTMNYSKTPLVRQWLRNNMSPHYLEPSLATCFRVLFSSPRVYCENDCLCYPDDLDGSKMKADLLRVQLSEIR</sequence>
<evidence type="ECO:0000256" key="1">
    <source>
        <dbReference type="SAM" id="Phobius"/>
    </source>
</evidence>
<reference evidence="3 4" key="1">
    <citation type="submission" date="2018-09" db="EMBL/GenBank/DDBJ databases">
        <title>Whole genome based analysis of evolution and adaptive divergence in Indian and Brazilian strains of Azospirillum brasilense.</title>
        <authorList>
            <person name="Singh C."/>
            <person name="Tripathi A.K."/>
        </authorList>
    </citation>
    <scope>NUCLEOTIDE SEQUENCE [LARGE SCALE GENOMIC DNA]</scope>
    <source>
        <strain evidence="3 4">MTCC4035</strain>
        <plasmid evidence="3 4">p4</plasmid>
    </source>
</reference>
<keyword evidence="1" id="KW-0812">Transmembrane</keyword>
<dbReference type="GO" id="GO:0016717">
    <property type="term" value="F:oxidoreductase activity, acting on paired donors, with oxidation of a pair of donors resulting in the reduction of molecular oxygen to two molecules of water"/>
    <property type="evidence" value="ECO:0007669"/>
    <property type="project" value="TreeGrafter"/>
</dbReference>
<dbReference type="Proteomes" id="UP000298595">
    <property type="component" value="Plasmid p4"/>
</dbReference>
<feature type="domain" description="Fatty acid desaturase" evidence="2">
    <location>
        <begin position="55"/>
        <end position="307"/>
    </location>
</feature>
<feature type="transmembrane region" description="Helical" evidence="1">
    <location>
        <begin position="89"/>
        <end position="109"/>
    </location>
</feature>
<evidence type="ECO:0000259" key="2">
    <source>
        <dbReference type="Pfam" id="PF00487"/>
    </source>
</evidence>
<feature type="transmembrane region" description="Helical" evidence="1">
    <location>
        <begin position="31"/>
        <end position="49"/>
    </location>
</feature>
<name>A0A4D8PRJ5_9PROT</name>
<feature type="transmembrane region" description="Helical" evidence="1">
    <location>
        <begin position="156"/>
        <end position="175"/>
    </location>
</feature>
<keyword evidence="3" id="KW-0614">Plasmid</keyword>
<accession>A0A4D8PRJ5</accession>
<evidence type="ECO:0000313" key="4">
    <source>
        <dbReference type="Proteomes" id="UP000298595"/>
    </source>
</evidence>
<dbReference type="AlphaFoldDB" id="A0A4D8PRJ5"/>
<dbReference type="GO" id="GO:0008610">
    <property type="term" value="P:lipid biosynthetic process"/>
    <property type="evidence" value="ECO:0007669"/>
    <property type="project" value="UniProtKB-ARBA"/>
</dbReference>
<feature type="transmembrane region" description="Helical" evidence="1">
    <location>
        <begin position="195"/>
        <end position="213"/>
    </location>
</feature>
<proteinExistence type="predicted"/>
<gene>
    <name evidence="3" type="ORF">D3093_32310</name>
</gene>
<keyword evidence="1" id="KW-1133">Transmembrane helix</keyword>
<dbReference type="InterPro" id="IPR005804">
    <property type="entry name" value="FA_desaturase_dom"/>
</dbReference>
<organism evidence="3 4">
    <name type="scientific">Azospirillum argentinense</name>
    <dbReference type="NCBI Taxonomy" id="2970906"/>
    <lineage>
        <taxon>Bacteria</taxon>
        <taxon>Pseudomonadati</taxon>
        <taxon>Pseudomonadota</taxon>
        <taxon>Alphaproteobacteria</taxon>
        <taxon>Rhodospirillales</taxon>
        <taxon>Azospirillaceae</taxon>
        <taxon>Azospirillum</taxon>
    </lineage>
</organism>
<feature type="transmembrane region" description="Helical" evidence="1">
    <location>
        <begin position="219"/>
        <end position="238"/>
    </location>
</feature>
<dbReference type="InterPro" id="IPR012171">
    <property type="entry name" value="Fatty_acid_desaturase"/>
</dbReference>
<dbReference type="GO" id="GO:0016020">
    <property type="term" value="C:membrane"/>
    <property type="evidence" value="ECO:0007669"/>
    <property type="project" value="TreeGrafter"/>
</dbReference>
<protein>
    <recommendedName>
        <fullName evidence="2">Fatty acid desaturase domain-containing protein</fullName>
    </recommendedName>
</protein>
<dbReference type="PANTHER" id="PTHR19353">
    <property type="entry name" value="FATTY ACID DESATURASE 2"/>
    <property type="match status" value="1"/>
</dbReference>
<dbReference type="EMBL" id="CP032325">
    <property type="protein sequence ID" value="QCN99920.1"/>
    <property type="molecule type" value="Genomic_DNA"/>
</dbReference>
<dbReference type="KEGG" id="aare:D3093_32310"/>
<evidence type="ECO:0000313" key="3">
    <source>
        <dbReference type="EMBL" id="QCN99920.1"/>
    </source>
</evidence>
<dbReference type="PANTHER" id="PTHR19353:SF19">
    <property type="entry name" value="DELTA(5) FATTY ACID DESATURASE C-RELATED"/>
    <property type="match status" value="1"/>
</dbReference>
<dbReference type="RefSeq" id="WP_137118657.1">
    <property type="nucleotide sequence ID" value="NZ_CP032325.1"/>
</dbReference>
<feature type="transmembrane region" description="Helical" evidence="1">
    <location>
        <begin position="55"/>
        <end position="77"/>
    </location>
</feature>
<geneLocation type="plasmid" evidence="3 4">
    <name>p4</name>
</geneLocation>
<dbReference type="Pfam" id="PF00487">
    <property type="entry name" value="FA_desaturase"/>
    <property type="match status" value="1"/>
</dbReference>
<keyword evidence="1" id="KW-0472">Membrane</keyword>